<dbReference type="PANTHER" id="PTHR36558:SF1">
    <property type="entry name" value="RESTRICTION ENDONUCLEASE DOMAIN-CONTAINING PROTEIN-RELATED"/>
    <property type="match status" value="1"/>
</dbReference>
<dbReference type="OrthoDB" id="151907at2"/>
<evidence type="ECO:0000259" key="1">
    <source>
        <dbReference type="Pfam" id="PF05685"/>
    </source>
</evidence>
<dbReference type="RefSeq" id="WP_106381403.1">
    <property type="nucleotide sequence ID" value="NZ_NIGF01000036.1"/>
</dbReference>
<dbReference type="AlphaFoldDB" id="A0A2S8SNR2"/>
<dbReference type="PANTHER" id="PTHR36558">
    <property type="entry name" value="GLR1098 PROTEIN"/>
    <property type="match status" value="1"/>
</dbReference>
<dbReference type="Pfam" id="PF05685">
    <property type="entry name" value="Uma2"/>
    <property type="match status" value="1"/>
</dbReference>
<sequence>MSAQRKHQTFYSLDEYLAFENSANARHEYYQGEIYAMAGTTPRHNDIAVNIVSALHSQLRGRPCKARGMDQRLRVDAADLTTYPDVLVVCPPFSMSSRDSIAATDATVIIEVLSPSTARYDQTAKFDFYSNLDSFRHYLLVESNQIGVEHRFKTENGEWTTQTFSALNDEIALQSIECRLTLREIYEEIEF</sequence>
<keyword evidence="2" id="KW-0540">Nuclease</keyword>
<reference evidence="2 3" key="1">
    <citation type="journal article" date="2018" name="Syst. Appl. Microbiol.">
        <title>Abditibacterium utsteinense sp. nov., the first cultivated member of candidate phylum FBP, isolated from ice-free Antarctic soil samples.</title>
        <authorList>
            <person name="Tahon G."/>
            <person name="Tytgat B."/>
            <person name="Lebbe L."/>
            <person name="Carlier A."/>
            <person name="Willems A."/>
        </authorList>
    </citation>
    <scope>NUCLEOTIDE SEQUENCE [LARGE SCALE GENOMIC DNA]</scope>
    <source>
        <strain evidence="2 3">LMG 29911</strain>
    </source>
</reference>
<keyword evidence="2" id="KW-0378">Hydrolase</keyword>
<keyword evidence="3" id="KW-1185">Reference proteome</keyword>
<dbReference type="EMBL" id="NIGF01000036">
    <property type="protein sequence ID" value="PQV62433.1"/>
    <property type="molecule type" value="Genomic_DNA"/>
</dbReference>
<dbReference type="InterPro" id="IPR012296">
    <property type="entry name" value="Nuclease_put_TT1808"/>
</dbReference>
<dbReference type="GO" id="GO:0004519">
    <property type="term" value="F:endonuclease activity"/>
    <property type="evidence" value="ECO:0007669"/>
    <property type="project" value="UniProtKB-KW"/>
</dbReference>
<proteinExistence type="predicted"/>
<keyword evidence="2" id="KW-0255">Endonuclease</keyword>
<dbReference type="Gene3D" id="3.90.1570.10">
    <property type="entry name" value="tt1808, chain A"/>
    <property type="match status" value="1"/>
</dbReference>
<organism evidence="2 3">
    <name type="scientific">Abditibacterium utsteinense</name>
    <dbReference type="NCBI Taxonomy" id="1960156"/>
    <lineage>
        <taxon>Bacteria</taxon>
        <taxon>Pseudomonadati</taxon>
        <taxon>Abditibacteriota</taxon>
        <taxon>Abditibacteriia</taxon>
        <taxon>Abditibacteriales</taxon>
        <taxon>Abditibacteriaceae</taxon>
        <taxon>Abditibacterium</taxon>
    </lineage>
</organism>
<evidence type="ECO:0000313" key="2">
    <source>
        <dbReference type="EMBL" id="PQV62433.1"/>
    </source>
</evidence>
<dbReference type="SUPFAM" id="SSF52980">
    <property type="entry name" value="Restriction endonuclease-like"/>
    <property type="match status" value="1"/>
</dbReference>
<dbReference type="CDD" id="cd06260">
    <property type="entry name" value="DUF820-like"/>
    <property type="match status" value="1"/>
</dbReference>
<name>A0A2S8SNR2_9BACT</name>
<dbReference type="InterPro" id="IPR008538">
    <property type="entry name" value="Uma2"/>
</dbReference>
<dbReference type="InParanoid" id="A0A2S8SNR2"/>
<dbReference type="Proteomes" id="UP000237684">
    <property type="component" value="Unassembled WGS sequence"/>
</dbReference>
<gene>
    <name evidence="2" type="ORF">B1R32_1368</name>
</gene>
<dbReference type="InterPro" id="IPR011335">
    <property type="entry name" value="Restrct_endonuc-II-like"/>
</dbReference>
<accession>A0A2S8SNR2</accession>
<evidence type="ECO:0000313" key="3">
    <source>
        <dbReference type="Proteomes" id="UP000237684"/>
    </source>
</evidence>
<comment type="caution">
    <text evidence="2">The sequence shown here is derived from an EMBL/GenBank/DDBJ whole genome shotgun (WGS) entry which is preliminary data.</text>
</comment>
<protein>
    <submittedName>
        <fullName evidence="2">Endonuclease, Uma2 family (Restriction endonuclease fold)</fullName>
    </submittedName>
</protein>
<feature type="domain" description="Putative restriction endonuclease" evidence="1">
    <location>
        <begin position="14"/>
        <end position="176"/>
    </location>
</feature>